<feature type="region of interest" description="Disordered" evidence="1">
    <location>
        <begin position="352"/>
        <end position="380"/>
    </location>
</feature>
<keyword evidence="2" id="KW-0812">Transmembrane</keyword>
<feature type="transmembrane region" description="Helical" evidence="2">
    <location>
        <begin position="139"/>
        <end position="161"/>
    </location>
</feature>
<reference evidence="3 4" key="1">
    <citation type="submission" date="2019-03" db="EMBL/GenBank/DDBJ databases">
        <title>Single cell metagenomics reveals metabolic interactions within the superorganism composed of flagellate Streblomastix strix and complex community of Bacteroidetes bacteria on its surface.</title>
        <authorList>
            <person name="Treitli S.C."/>
            <person name="Kolisko M."/>
            <person name="Husnik F."/>
            <person name="Keeling P."/>
            <person name="Hampl V."/>
        </authorList>
    </citation>
    <scope>NUCLEOTIDE SEQUENCE [LARGE SCALE GENOMIC DNA]</scope>
    <source>
        <strain evidence="3">ST1C</strain>
    </source>
</reference>
<feature type="compositionally biased region" description="Polar residues" evidence="1">
    <location>
        <begin position="734"/>
        <end position="746"/>
    </location>
</feature>
<feature type="transmembrane region" description="Helical" evidence="2">
    <location>
        <begin position="73"/>
        <end position="97"/>
    </location>
</feature>
<feature type="transmembrane region" description="Helical" evidence="2">
    <location>
        <begin position="303"/>
        <end position="322"/>
    </location>
</feature>
<dbReference type="Proteomes" id="UP000324800">
    <property type="component" value="Unassembled WGS sequence"/>
</dbReference>
<keyword evidence="2" id="KW-0472">Membrane</keyword>
<sequence>MEEIEKDEDKEDQGDATNSTVTPIAITYSLFIFNTNPKRGGMNSHCNGEYAAFSTAYIAFQILMLRFTTTDHGWRAILTLIPTALMIIVALIILPKYRLSANIVEIERMVIYFMIRAGCEFDAFLPRTVVPFGASVAHILFWLFWILATIALAVLTFFVVIERQKKMFLLIPGTGQMYVLPQKDKQNQVSQVQGVNIGVQSENNNLLSKKDTTQDDNEIEGPLDYESPEIREREEYNQIKPFDMLPQFKHVYEIEAGVRFIQMKGVRRREDLPDEVKGTIPDIANLSVKDKERVQLQKLRQENFHHLLVFCGIILCLSDITVQKADSLLRKAREQKALIVVRFMTYANFKQTADDQDQQRGREDKGNKGVSDDGDDNIMTQGSEISTLAAKQQLEVALKQHAEARGWAREFWNNLLKSYAALLTEIFREEDAAEKILIKADQIDEEINPNAGKGTKADESMGGSSQKSEDLESKSSNTRRKRRKKKNAMQMLDQVDGQEGTIGGGKVTIVFMKSVTEDINNMTTMNTVVMQIGQIAFYSKCYLLQEFRESFEDVDGTQTYINFALGGSDSKSRHYMPTQQEAMNNFTIFGNSIINTLKGVFAIKNFLPWEIEDVYQLTAVYQEKIIISLVQQRKSLYDTVRTYAYSALDLAKDNNETDVDQEIIDSKIYSKLSSPVLNFPTTIIESGKRAIRDYRRTMQLLLTLPKSAIHQITLSLLTAQQGDEDDQNAGNTITTMDNTQTMNWGLNEQGFGEGMEGGKQDQNNELEKA</sequence>
<dbReference type="AlphaFoldDB" id="A0A5J4W7Z6"/>
<organism evidence="3 4">
    <name type="scientific">Streblomastix strix</name>
    <dbReference type="NCBI Taxonomy" id="222440"/>
    <lineage>
        <taxon>Eukaryota</taxon>
        <taxon>Metamonada</taxon>
        <taxon>Preaxostyla</taxon>
        <taxon>Oxymonadida</taxon>
        <taxon>Streblomastigidae</taxon>
        <taxon>Streblomastix</taxon>
    </lineage>
</organism>
<dbReference type="EMBL" id="SNRW01003029">
    <property type="protein sequence ID" value="KAA6390997.1"/>
    <property type="molecule type" value="Genomic_DNA"/>
</dbReference>
<feature type="region of interest" description="Disordered" evidence="1">
    <location>
        <begin position="734"/>
        <end position="769"/>
    </location>
</feature>
<evidence type="ECO:0000313" key="3">
    <source>
        <dbReference type="EMBL" id="KAA6390997.1"/>
    </source>
</evidence>
<protein>
    <submittedName>
        <fullName evidence="3">Uncharacterized protein</fullName>
    </submittedName>
</protein>
<evidence type="ECO:0000256" key="1">
    <source>
        <dbReference type="SAM" id="MobiDB-lite"/>
    </source>
</evidence>
<accession>A0A5J4W7Z6</accession>
<gene>
    <name evidence="3" type="ORF">EZS28_013477</name>
</gene>
<feature type="compositionally biased region" description="Basic residues" evidence="1">
    <location>
        <begin position="477"/>
        <end position="487"/>
    </location>
</feature>
<proteinExistence type="predicted"/>
<feature type="region of interest" description="Disordered" evidence="1">
    <location>
        <begin position="447"/>
        <end position="490"/>
    </location>
</feature>
<evidence type="ECO:0000256" key="2">
    <source>
        <dbReference type="SAM" id="Phobius"/>
    </source>
</evidence>
<comment type="caution">
    <text evidence="3">The sequence shown here is derived from an EMBL/GenBank/DDBJ whole genome shotgun (WGS) entry which is preliminary data.</text>
</comment>
<feature type="compositionally biased region" description="Basic and acidic residues" evidence="1">
    <location>
        <begin position="357"/>
        <end position="371"/>
    </location>
</feature>
<keyword evidence="2" id="KW-1133">Transmembrane helix</keyword>
<name>A0A5J4W7Z6_9EUKA</name>
<evidence type="ECO:0000313" key="4">
    <source>
        <dbReference type="Proteomes" id="UP000324800"/>
    </source>
</evidence>